<name>A0A1G6LN39_9BACT</name>
<evidence type="ECO:0000313" key="3">
    <source>
        <dbReference type="Proteomes" id="UP000199452"/>
    </source>
</evidence>
<protein>
    <submittedName>
        <fullName evidence="2">Uncharacterized protein</fullName>
    </submittedName>
</protein>
<sequence length="235" mass="27219">MKTFFLGAFMLISSLAFSQNIPLLYSWNDYQGAYSVAAIEEDGANFKIFRIETVSIEMLKARKRDDLVIVLSNKGLKHCNNVEVLEVSKVGEKQSLRKQYWMLPGNAVINPDSKPNQFFSEIEISRMFPKMFRTEAPPKYTFENRRIKTYAFDTYYQQYFLSKSDLITCEHPTRKDKQASNATYNTNFDAVSNSIIAAYPAEKNEDDKYFSFKNYEIVITSPSCTTLYPQHKSIK</sequence>
<keyword evidence="1" id="KW-0732">Signal</keyword>
<dbReference type="EMBL" id="FMYP01000032">
    <property type="protein sequence ID" value="SDC44702.1"/>
    <property type="molecule type" value="Genomic_DNA"/>
</dbReference>
<reference evidence="2 3" key="1">
    <citation type="submission" date="2016-09" db="EMBL/GenBank/DDBJ databases">
        <authorList>
            <person name="Capua I."/>
            <person name="De Benedictis P."/>
            <person name="Joannis T."/>
            <person name="Lombin L.H."/>
            <person name="Cattoli G."/>
        </authorList>
    </citation>
    <scope>NUCLEOTIDE SEQUENCE [LARGE SCALE GENOMIC DNA]</scope>
    <source>
        <strain evidence="2 3">A7P-90m</strain>
    </source>
</reference>
<accession>A0A1G6LN39</accession>
<evidence type="ECO:0000256" key="1">
    <source>
        <dbReference type="SAM" id="SignalP"/>
    </source>
</evidence>
<dbReference type="RefSeq" id="WP_092438332.1">
    <property type="nucleotide sequence ID" value="NZ_FMYP01000032.1"/>
</dbReference>
<proteinExistence type="predicted"/>
<dbReference type="Proteomes" id="UP000199452">
    <property type="component" value="Unassembled WGS sequence"/>
</dbReference>
<gene>
    <name evidence="2" type="ORF">SAMN05216323_10322</name>
</gene>
<keyword evidence="3" id="KW-1185">Reference proteome</keyword>
<evidence type="ECO:0000313" key="2">
    <source>
        <dbReference type="EMBL" id="SDC44702.1"/>
    </source>
</evidence>
<dbReference type="AlphaFoldDB" id="A0A1G6LN39"/>
<organism evidence="2 3">
    <name type="scientific">Williamwhitmania taraxaci</name>
    <dbReference type="NCBI Taxonomy" id="1640674"/>
    <lineage>
        <taxon>Bacteria</taxon>
        <taxon>Pseudomonadati</taxon>
        <taxon>Bacteroidota</taxon>
        <taxon>Bacteroidia</taxon>
        <taxon>Bacteroidales</taxon>
        <taxon>Williamwhitmaniaceae</taxon>
        <taxon>Williamwhitmania</taxon>
    </lineage>
</organism>
<feature type="chain" id="PRO_5011775171" evidence="1">
    <location>
        <begin position="19"/>
        <end position="235"/>
    </location>
</feature>
<feature type="signal peptide" evidence="1">
    <location>
        <begin position="1"/>
        <end position="18"/>
    </location>
</feature>